<keyword evidence="2" id="KW-1185">Reference proteome</keyword>
<evidence type="ECO:0000313" key="2">
    <source>
        <dbReference type="Proteomes" id="UP001144280"/>
    </source>
</evidence>
<organism evidence="1 2">
    <name type="scientific">Phytohabitans aurantiacus</name>
    <dbReference type="NCBI Taxonomy" id="3016789"/>
    <lineage>
        <taxon>Bacteria</taxon>
        <taxon>Bacillati</taxon>
        <taxon>Actinomycetota</taxon>
        <taxon>Actinomycetes</taxon>
        <taxon>Micromonosporales</taxon>
        <taxon>Micromonosporaceae</taxon>
    </lineage>
</organism>
<name>A0ABQ5R2Y5_9ACTN</name>
<gene>
    <name evidence="1" type="ORF">Pa4123_55960</name>
</gene>
<protein>
    <recommendedName>
        <fullName evidence="3">C2H2-type domain-containing protein</fullName>
    </recommendedName>
</protein>
<comment type="caution">
    <text evidence="1">The sequence shown here is derived from an EMBL/GenBank/DDBJ whole genome shotgun (WGS) entry which is preliminary data.</text>
</comment>
<accession>A0ABQ5R2Y5</accession>
<sequence length="74" mass="7892">MAVVERLAGGLAAQGGFYGGVESLAPLVLSVRLRVAHRVPPNALTARPYRDLCAQCSASYIRTDALTHWHTGVC</sequence>
<proteinExistence type="predicted"/>
<evidence type="ECO:0000313" key="1">
    <source>
        <dbReference type="EMBL" id="GLI00320.1"/>
    </source>
</evidence>
<dbReference type="EMBL" id="BSDI01000032">
    <property type="protein sequence ID" value="GLI00320.1"/>
    <property type="molecule type" value="Genomic_DNA"/>
</dbReference>
<dbReference type="Proteomes" id="UP001144280">
    <property type="component" value="Unassembled WGS sequence"/>
</dbReference>
<evidence type="ECO:0008006" key="3">
    <source>
        <dbReference type="Google" id="ProtNLM"/>
    </source>
</evidence>
<reference evidence="1" key="1">
    <citation type="submission" date="2022-12" db="EMBL/GenBank/DDBJ databases">
        <title>New Phytohabitans aurantiacus sp. RD004123 nov., an actinomycete isolated from soil.</title>
        <authorList>
            <person name="Triningsih D.W."/>
            <person name="Harunari E."/>
            <person name="Igarashi Y."/>
        </authorList>
    </citation>
    <scope>NUCLEOTIDE SEQUENCE</scope>
    <source>
        <strain evidence="1">RD004123</strain>
    </source>
</reference>